<feature type="transmembrane region" description="Helical" evidence="1">
    <location>
        <begin position="285"/>
        <end position="303"/>
    </location>
</feature>
<accession>A0A2I0R664</accession>
<keyword evidence="3" id="KW-1185">Reference proteome</keyword>
<feature type="transmembrane region" description="Helical" evidence="1">
    <location>
        <begin position="155"/>
        <end position="172"/>
    </location>
</feature>
<organism evidence="2 3">
    <name type="scientific">Brumimicrobium salinarum</name>
    <dbReference type="NCBI Taxonomy" id="2058658"/>
    <lineage>
        <taxon>Bacteria</taxon>
        <taxon>Pseudomonadati</taxon>
        <taxon>Bacteroidota</taxon>
        <taxon>Flavobacteriia</taxon>
        <taxon>Flavobacteriales</taxon>
        <taxon>Crocinitomicaceae</taxon>
        <taxon>Brumimicrobium</taxon>
    </lineage>
</organism>
<feature type="transmembrane region" description="Helical" evidence="1">
    <location>
        <begin position="310"/>
        <end position="336"/>
    </location>
</feature>
<proteinExistence type="predicted"/>
<feature type="transmembrane region" description="Helical" evidence="1">
    <location>
        <begin position="449"/>
        <end position="469"/>
    </location>
</feature>
<dbReference type="Proteomes" id="UP000236654">
    <property type="component" value="Unassembled WGS sequence"/>
</dbReference>
<gene>
    <name evidence="2" type="ORF">CW751_01705</name>
</gene>
<keyword evidence="1" id="KW-1133">Transmembrane helix</keyword>
<keyword evidence="1" id="KW-0812">Transmembrane</keyword>
<sequence>MIAAILIALWPLTFFVLTPKWDNVDAFLPYRYFLSDYLWNGYFPFWNSFQLMGYPAYADPQSGMWNPLTWIIMLFGKYTMKSLIFEVLFYFVLAGAGMFTLTKALVNHKGIGAIIGLCYALSGLFVGSAQLMVFLAGTAYLPWCLYALYNYSKYLSLKYLVLAALFFALNTVSASPAFTIVLFYIYVAWFVYLFLKNIKLRNQLRKIVLQGFILIGVILILLLPYIASLIEFSPYFQRVSKLPYYGGHLLNNPFTLVSYISFILPYGVISNSEVFNITDSTLRNAYFGILTLFFFFYTVISFYKKKKVIIGFLGVVFFLIVAAGGETFVYRILYFLPGFGTFSHPSFFRSYAVVIMLLMAGYGMKVFTQKNQFNYLKRKKNVFVLSISLLLVGIGLYLNSREEINAAFQQLMNLTEFSALSFSTHIIFNLLLLIAIIIIVLQLKHWLKLSFITTVFLFAFLDLGIQTMLTFPRTISYHIKYDGFKTFFNKIPNDIHQPEVDTALKKYDDNNGLIAVGGIWHNRSTFNKTISYNGYNPFKIKYFETARKDSSLFFNIENPLFFFPKSIKTDTSSLRKGLIWGVENFEHVQESENQILSINVGYNQFKASVVNNSKNSRWLLLNQNYYPKWKAFINDTEVKVYKVNTHIMGVEVPPNGTYTVLFKYKASYMVYLAILNIIAFIWVFIYCIKVFLPAKKELINEEN</sequence>
<dbReference type="EMBL" id="PJNI01000001">
    <property type="protein sequence ID" value="PKR82078.1"/>
    <property type="molecule type" value="Genomic_DNA"/>
</dbReference>
<evidence type="ECO:0000313" key="3">
    <source>
        <dbReference type="Proteomes" id="UP000236654"/>
    </source>
</evidence>
<keyword evidence="1" id="KW-0472">Membrane</keyword>
<feature type="transmembrane region" description="Helical" evidence="1">
    <location>
        <begin position="419"/>
        <end position="442"/>
    </location>
</feature>
<feature type="transmembrane region" description="Helical" evidence="1">
    <location>
        <begin position="668"/>
        <end position="688"/>
    </location>
</feature>
<feature type="transmembrane region" description="Helical" evidence="1">
    <location>
        <begin position="348"/>
        <end position="368"/>
    </location>
</feature>
<feature type="transmembrane region" description="Helical" evidence="1">
    <location>
        <begin position="78"/>
        <end position="99"/>
    </location>
</feature>
<evidence type="ECO:0000313" key="2">
    <source>
        <dbReference type="EMBL" id="PKR82078.1"/>
    </source>
</evidence>
<name>A0A2I0R664_9FLAO</name>
<feature type="transmembrane region" description="Helical" evidence="1">
    <location>
        <begin position="380"/>
        <end position="399"/>
    </location>
</feature>
<comment type="caution">
    <text evidence="2">The sequence shown here is derived from an EMBL/GenBank/DDBJ whole genome shotgun (WGS) entry which is preliminary data.</text>
</comment>
<feature type="transmembrane region" description="Helical" evidence="1">
    <location>
        <begin position="111"/>
        <end position="143"/>
    </location>
</feature>
<reference evidence="2 3" key="1">
    <citation type="submission" date="2017-12" db="EMBL/GenBank/DDBJ databases">
        <title>The draft genome sequence of Brumimicrobium saltpan LHR20.</title>
        <authorList>
            <person name="Do Z.-J."/>
            <person name="Luo H.-R."/>
        </authorList>
    </citation>
    <scope>NUCLEOTIDE SEQUENCE [LARGE SCALE GENOMIC DNA]</scope>
    <source>
        <strain evidence="2 3">LHR20</strain>
    </source>
</reference>
<evidence type="ECO:0008006" key="4">
    <source>
        <dbReference type="Google" id="ProtNLM"/>
    </source>
</evidence>
<protein>
    <recommendedName>
        <fullName evidence="4">YfhO family protein</fullName>
    </recommendedName>
</protein>
<evidence type="ECO:0000256" key="1">
    <source>
        <dbReference type="SAM" id="Phobius"/>
    </source>
</evidence>
<feature type="transmembrane region" description="Helical" evidence="1">
    <location>
        <begin position="207"/>
        <end position="227"/>
    </location>
</feature>
<dbReference type="AlphaFoldDB" id="A0A2I0R664"/>